<dbReference type="Pfam" id="PF17210">
    <property type="entry name" value="SdrD_B"/>
    <property type="match status" value="1"/>
</dbReference>
<protein>
    <submittedName>
        <fullName evidence="6">DUF11 domain-containing protein</fullName>
    </submittedName>
</protein>
<evidence type="ECO:0000256" key="3">
    <source>
        <dbReference type="ARBA" id="ARBA00022729"/>
    </source>
</evidence>
<dbReference type="NCBIfam" id="TIGR01451">
    <property type="entry name" value="B_ant_repeat"/>
    <property type="match status" value="1"/>
</dbReference>
<dbReference type="InterPro" id="IPR001434">
    <property type="entry name" value="OmcB-like_DUF11"/>
</dbReference>
<dbReference type="Proteomes" id="UP000664795">
    <property type="component" value="Unassembled WGS sequence"/>
</dbReference>
<evidence type="ECO:0000259" key="5">
    <source>
        <dbReference type="Pfam" id="PF17210"/>
    </source>
</evidence>
<dbReference type="RefSeq" id="WP_207335701.1">
    <property type="nucleotide sequence ID" value="NZ_JAFMYU010000008.1"/>
</dbReference>
<gene>
    <name evidence="6" type="ORF">J2I48_12075</name>
</gene>
<evidence type="ECO:0000256" key="1">
    <source>
        <dbReference type="ARBA" id="ARBA00004613"/>
    </source>
</evidence>
<comment type="subcellular location">
    <subcellularLocation>
        <location evidence="1">Secreted</location>
    </subcellularLocation>
</comment>
<dbReference type="SUPFAM" id="SSF117074">
    <property type="entry name" value="Hypothetical protein PA1324"/>
    <property type="match status" value="2"/>
</dbReference>
<keyword evidence="2" id="KW-0964">Secreted</keyword>
<feature type="domain" description="DUF11" evidence="4">
    <location>
        <begin position="1260"/>
        <end position="1360"/>
    </location>
</feature>
<dbReference type="InterPro" id="IPR047589">
    <property type="entry name" value="DUF11_rpt"/>
</dbReference>
<sequence>MHISTVKTIRALAWLVIGLVCCTLPSYGQAISGTVFRDFNGNGIYESIPASGTYAYGELGVMGVVVTAYPATGNPVSVTTSAVGSYTITGLSGPVRLEFTSLSVGDFDAFDGSSSNTSVQFVTAGATANFGVNAPIDYCQPDPKLFINCYVSGAYDGAAKANHTLVGLQYSSTTDPDGNVNGTTAESPTPFSVGPTYTPAKPTPSPLADHQYIGSTYGLAYNRLSKKLYAASYIKAGTSLGPGESTGVIYIVDPNSVNATASYVDLNAVFGANTAGPNPHPSASTDFKDLGDYKTNKVIGLVGLGDLKISNDFSTLYTVNLYDRSLYSIPTTGALTTNTIQRYAIPTTGLSTTAGTCPVGDVRPFGLGIDKAGVVYVGAVCSASSVSTGQDPVTNPGSNYLTGYVWKFQAGTFTLVMSGALNFDRNNGGYTTFDNHIDASPVYDLDWEPWSDLSTPGIYDQPTAAQNEPMLSGIAFDDKGDMILGFRDRLGDCVILYKGFTSSGDILKACKNGSGTWTLENNATCGSETTVGQNNKQGPGGGEFFYADIQGDGLPNSGTGGVFVLPGHTSVLSTATDPVYLNSSGAPIFAPNAGGIQSYNTSTGALTGALNLYETQEVATFSKAAGVGVIAAACDLAPIQIGNRVWKDLNDNGVQDPSEPPLAGIAVTLTGPGLSGTGVTVTTNANGDYYFSNATGTNATGFVYSLTGLISGGAYTLTFPTSASAGALLLSSKPNTATGPNADAIDTDPNAAGVVSFTLAQAGQNNFTYDAAYAAVLPCSLTTSVRSTSCNPATNQYSSTVSVTLTNPVAGTITLTDGPRSLTLTVAANTSGVTGTFNNIPSDGTTHIVSASLAGCGSATATYTAPAACSAVASCCVNILTNGGFETGTFTSNTTLAGLPAVSTNGLILPEWQGFDTPGYWFKYPNNNKALWLQEAAANSTAANCARYEIPVSTCWQVGHTYQVCLKAAAFNPTNSAGGSTVFTAEMETPFRSLYSQTLSTNGATNNDINNLNWTSICFSFTLQAGDDKFYISVAKGTNANPTIGIVMDDVVIIDKTVCSTCTLAATATPTICNSATNQYTVNGTISLTSTSGGTATITDGAITTTVPVAASATSVAYSLTGLTAGVASHTVTVSLPGCGSATATYTAPASCSVAPLCSLSALATAGTCNTATNQYSTTVVVTVTNPGNGSVSITNQGITQILSTSAGFSQNTLTAVFNNLTSNGQPYSILVSSATCGSATATYTAPAACSQTASSPTFALAKTVDLKQVEKGGIVTYTISLTNTSPTTATGLALTDQLSSSAVTLIGSATASVGSFAPGSNGGTWNIASLAGGQVATLTLRVQLNEEGITYNTVTLPGQQTATTCVSVPAHVCANETFQFDLTAPASYSTYQWTKNGVIIPGATSSTYSVTAVGEYSVQATSLGGCPDGSCCPFIVVADPAPSLTAVAVSARCLGQTPQADAAITLVGSSSAAVSYNITKGSSFTAATPLFAQPQNLSAVVGGVLIGGQANPAVAQDYTIRVYSANGCFSDSVVTILPTLCACPPDQCAPFVVKKTKSQGRPVAP</sequence>
<evidence type="ECO:0000259" key="4">
    <source>
        <dbReference type="Pfam" id="PF01345"/>
    </source>
</evidence>
<dbReference type="Gene3D" id="2.60.40.10">
    <property type="entry name" value="Immunoglobulins"/>
    <property type="match status" value="2"/>
</dbReference>
<feature type="domain" description="SD-repeat containing protein B" evidence="5">
    <location>
        <begin position="640"/>
        <end position="694"/>
    </location>
</feature>
<keyword evidence="7" id="KW-1185">Reference proteome</keyword>
<dbReference type="GO" id="GO:0005576">
    <property type="term" value="C:extracellular region"/>
    <property type="evidence" value="ECO:0007669"/>
    <property type="project" value="UniProtKB-SubCell"/>
</dbReference>
<reference evidence="6 7" key="1">
    <citation type="submission" date="2021-03" db="EMBL/GenBank/DDBJ databases">
        <title>Fibrella sp. HMF5036 genome sequencing and assembly.</title>
        <authorList>
            <person name="Kang H."/>
            <person name="Kim H."/>
            <person name="Bae S."/>
            <person name="Joh K."/>
        </authorList>
    </citation>
    <scope>NUCLEOTIDE SEQUENCE [LARGE SCALE GENOMIC DNA]</scope>
    <source>
        <strain evidence="6 7">HMF5036</strain>
    </source>
</reference>
<keyword evidence="3" id="KW-0732">Signal</keyword>
<dbReference type="InterPro" id="IPR013783">
    <property type="entry name" value="Ig-like_fold"/>
</dbReference>
<dbReference type="Gene3D" id="2.60.40.1170">
    <property type="entry name" value="Mu homology domain, subdomain B"/>
    <property type="match status" value="1"/>
</dbReference>
<evidence type="ECO:0000256" key="2">
    <source>
        <dbReference type="ARBA" id="ARBA00022525"/>
    </source>
</evidence>
<accession>A0A939G3L1</accession>
<organism evidence="6 7">
    <name type="scientific">Fibrella aquatilis</name>
    <dbReference type="NCBI Taxonomy" id="2817059"/>
    <lineage>
        <taxon>Bacteria</taxon>
        <taxon>Pseudomonadati</taxon>
        <taxon>Bacteroidota</taxon>
        <taxon>Cytophagia</taxon>
        <taxon>Cytophagales</taxon>
        <taxon>Spirosomataceae</taxon>
        <taxon>Fibrella</taxon>
    </lineage>
</organism>
<comment type="caution">
    <text evidence="6">The sequence shown here is derived from an EMBL/GenBank/DDBJ whole genome shotgun (WGS) entry which is preliminary data.</text>
</comment>
<evidence type="ECO:0000313" key="6">
    <source>
        <dbReference type="EMBL" id="MBO0931737.1"/>
    </source>
</evidence>
<proteinExistence type="predicted"/>
<name>A0A939G3L1_9BACT</name>
<dbReference type="InterPro" id="IPR033764">
    <property type="entry name" value="Sdr_B"/>
</dbReference>
<dbReference type="EMBL" id="JAFMYU010000008">
    <property type="protein sequence ID" value="MBO0931737.1"/>
    <property type="molecule type" value="Genomic_DNA"/>
</dbReference>
<evidence type="ECO:0000313" key="7">
    <source>
        <dbReference type="Proteomes" id="UP000664795"/>
    </source>
</evidence>
<dbReference type="Pfam" id="PF01345">
    <property type="entry name" value="DUF11"/>
    <property type="match status" value="1"/>
</dbReference>